<dbReference type="EMBL" id="PDEP01000012">
    <property type="protein sequence ID" value="PEN05638.1"/>
    <property type="molecule type" value="Genomic_DNA"/>
</dbReference>
<reference evidence="2 3" key="1">
    <citation type="submission" date="2017-10" db="EMBL/GenBank/DDBJ databases">
        <title>Draft genome of Longimonas halophila.</title>
        <authorList>
            <person name="Goh K.M."/>
            <person name="Shamsir M.S."/>
            <person name="Lim S.W."/>
        </authorList>
    </citation>
    <scope>NUCLEOTIDE SEQUENCE [LARGE SCALE GENOMIC DNA]</scope>
    <source>
        <strain evidence="2 3">KCTC 42399</strain>
    </source>
</reference>
<dbReference type="AlphaFoldDB" id="A0A2H3NV64"/>
<sequence>MANLLHTLRRPNVWAVLWTLGILVAVTVPAPTVPTGPPEIGLDKIVHLIMFAGFGLLWMRALASWPRSRTLWVVGGTGLALAVGSELVQYAVLATRQGSLYDGVANVLGLALGMAWAVWPPVRSDAEAKPS</sequence>
<dbReference type="PANTHER" id="PTHR28008">
    <property type="entry name" value="DOMAIN PROTEIN, PUTATIVE (AFU_ORTHOLOGUE AFUA_3G10980)-RELATED"/>
    <property type="match status" value="1"/>
</dbReference>
<dbReference type="PANTHER" id="PTHR28008:SF1">
    <property type="entry name" value="DOMAIN PROTEIN, PUTATIVE (AFU_ORTHOLOGUE AFUA_3G10980)-RELATED"/>
    <property type="match status" value="1"/>
</dbReference>
<gene>
    <name evidence="2" type="ORF">CRI93_12040</name>
</gene>
<evidence type="ECO:0000256" key="1">
    <source>
        <dbReference type="SAM" id="Phobius"/>
    </source>
</evidence>
<accession>A0A2H3NV64</accession>
<feature type="transmembrane region" description="Helical" evidence="1">
    <location>
        <begin position="45"/>
        <end position="63"/>
    </location>
</feature>
<evidence type="ECO:0000313" key="3">
    <source>
        <dbReference type="Proteomes" id="UP000221024"/>
    </source>
</evidence>
<keyword evidence="1" id="KW-1133">Transmembrane helix</keyword>
<organism evidence="2 3">
    <name type="scientific">Longimonas halophila</name>
    <dbReference type="NCBI Taxonomy" id="1469170"/>
    <lineage>
        <taxon>Bacteria</taxon>
        <taxon>Pseudomonadati</taxon>
        <taxon>Rhodothermota</taxon>
        <taxon>Rhodothermia</taxon>
        <taxon>Rhodothermales</taxon>
        <taxon>Salisaetaceae</taxon>
        <taxon>Longimonas</taxon>
    </lineage>
</organism>
<keyword evidence="1" id="KW-0472">Membrane</keyword>
<protein>
    <submittedName>
        <fullName evidence="2">Teicoplanin resistance protein VanZ</fullName>
    </submittedName>
</protein>
<feature type="transmembrane region" description="Helical" evidence="1">
    <location>
        <begin position="104"/>
        <end position="122"/>
    </location>
</feature>
<evidence type="ECO:0000313" key="2">
    <source>
        <dbReference type="EMBL" id="PEN05638.1"/>
    </source>
</evidence>
<dbReference type="Proteomes" id="UP000221024">
    <property type="component" value="Unassembled WGS sequence"/>
</dbReference>
<dbReference type="OrthoDB" id="1524985at2"/>
<proteinExistence type="predicted"/>
<keyword evidence="1" id="KW-0812">Transmembrane</keyword>
<keyword evidence="3" id="KW-1185">Reference proteome</keyword>
<feature type="transmembrane region" description="Helical" evidence="1">
    <location>
        <begin position="70"/>
        <end position="92"/>
    </location>
</feature>
<comment type="caution">
    <text evidence="2">The sequence shown here is derived from an EMBL/GenBank/DDBJ whole genome shotgun (WGS) entry which is preliminary data.</text>
</comment>
<name>A0A2H3NV64_9BACT</name>
<feature type="transmembrane region" description="Helical" evidence="1">
    <location>
        <begin position="12"/>
        <end position="33"/>
    </location>
</feature>
<dbReference type="RefSeq" id="WP_098062893.1">
    <property type="nucleotide sequence ID" value="NZ_PDEP01000012.1"/>
</dbReference>